<dbReference type="RefSeq" id="WP_252854106.1">
    <property type="nucleotide sequence ID" value="NZ_JAMXLR010000064.1"/>
</dbReference>
<sequence length="208" mass="23838">MHRIIVIPAILAVLGCFSDNKNEQSAMKNKGESFEGSDLPNGYFAIDESRDSELNTVPFNSAIDGMESESTFTDKFAAEIADTMNRFSNFFSTHGAFGSLERYDKELPSDWWIDDDFYSTSRVLAVDILNPNLQTYAIIEGIREELRQLDEDWMILMHHDNDFDALGNFVERPGSYRIWIRTDRVEIYAERPEDVDNLMNSLPGENRG</sequence>
<organism evidence="1 2">
    <name type="scientific">Aeoliella straminimaris</name>
    <dbReference type="NCBI Taxonomy" id="2954799"/>
    <lineage>
        <taxon>Bacteria</taxon>
        <taxon>Pseudomonadati</taxon>
        <taxon>Planctomycetota</taxon>
        <taxon>Planctomycetia</taxon>
        <taxon>Pirellulales</taxon>
        <taxon>Lacipirellulaceae</taxon>
        <taxon>Aeoliella</taxon>
    </lineage>
</organism>
<name>A0A9X2FBT1_9BACT</name>
<reference evidence="1" key="1">
    <citation type="submission" date="2022-06" db="EMBL/GenBank/DDBJ databases">
        <title>Aeoliella straminimaris, a novel planctomycete from sediments.</title>
        <authorList>
            <person name="Vitorino I.R."/>
            <person name="Lage O.M."/>
        </authorList>
    </citation>
    <scope>NUCLEOTIDE SEQUENCE</scope>
    <source>
        <strain evidence="1">ICT_H6.2</strain>
    </source>
</reference>
<evidence type="ECO:0000313" key="2">
    <source>
        <dbReference type="Proteomes" id="UP001155241"/>
    </source>
</evidence>
<dbReference type="Proteomes" id="UP001155241">
    <property type="component" value="Unassembled WGS sequence"/>
</dbReference>
<proteinExistence type="predicted"/>
<accession>A0A9X2FBT1</accession>
<dbReference type="AlphaFoldDB" id="A0A9X2FBT1"/>
<dbReference type="PROSITE" id="PS51257">
    <property type="entry name" value="PROKAR_LIPOPROTEIN"/>
    <property type="match status" value="1"/>
</dbReference>
<dbReference type="EMBL" id="JAMXLR010000064">
    <property type="protein sequence ID" value="MCO6045990.1"/>
    <property type="molecule type" value="Genomic_DNA"/>
</dbReference>
<gene>
    <name evidence="1" type="ORF">NG895_18990</name>
</gene>
<keyword evidence="2" id="KW-1185">Reference proteome</keyword>
<evidence type="ECO:0000313" key="1">
    <source>
        <dbReference type="EMBL" id="MCO6045990.1"/>
    </source>
</evidence>
<evidence type="ECO:0008006" key="3">
    <source>
        <dbReference type="Google" id="ProtNLM"/>
    </source>
</evidence>
<comment type="caution">
    <text evidence="1">The sequence shown here is derived from an EMBL/GenBank/DDBJ whole genome shotgun (WGS) entry which is preliminary data.</text>
</comment>
<protein>
    <recommendedName>
        <fullName evidence="3">Lipoprotein</fullName>
    </recommendedName>
</protein>